<dbReference type="EMBL" id="BAAAZH010000028">
    <property type="protein sequence ID" value="GAA4127101.1"/>
    <property type="molecule type" value="Genomic_DNA"/>
</dbReference>
<comment type="caution">
    <text evidence="2">The sequence shown here is derived from an EMBL/GenBank/DDBJ whole genome shotgun (WGS) entry which is preliminary data.</text>
</comment>
<dbReference type="Proteomes" id="UP001501495">
    <property type="component" value="Unassembled WGS sequence"/>
</dbReference>
<feature type="compositionally biased region" description="Polar residues" evidence="1">
    <location>
        <begin position="19"/>
        <end position="31"/>
    </location>
</feature>
<feature type="region of interest" description="Disordered" evidence="1">
    <location>
        <begin position="1"/>
        <end position="53"/>
    </location>
</feature>
<evidence type="ECO:0000313" key="2">
    <source>
        <dbReference type="EMBL" id="GAA4127101.1"/>
    </source>
</evidence>
<name>A0ABP7XXD4_9ACTN</name>
<sequence>MCESQSALRGCTGRPLTSACHQSSAGNTGQEASGARDDAVPLPTLPSEARGTPVAADAASVITTPATTPAATPWALMPCTLMPCSLRSVRPV</sequence>
<organism evidence="2 3">
    <name type="scientific">Nocardioides fonticola</name>
    <dbReference type="NCBI Taxonomy" id="450363"/>
    <lineage>
        <taxon>Bacteria</taxon>
        <taxon>Bacillati</taxon>
        <taxon>Actinomycetota</taxon>
        <taxon>Actinomycetes</taxon>
        <taxon>Propionibacteriales</taxon>
        <taxon>Nocardioidaceae</taxon>
        <taxon>Nocardioides</taxon>
    </lineage>
</organism>
<accession>A0ABP7XXD4</accession>
<gene>
    <name evidence="2" type="ORF">GCM10022215_37350</name>
</gene>
<protein>
    <submittedName>
        <fullName evidence="2">Uncharacterized protein</fullName>
    </submittedName>
</protein>
<evidence type="ECO:0000256" key="1">
    <source>
        <dbReference type="SAM" id="MobiDB-lite"/>
    </source>
</evidence>
<proteinExistence type="predicted"/>
<keyword evidence="3" id="KW-1185">Reference proteome</keyword>
<reference evidence="3" key="1">
    <citation type="journal article" date="2019" name="Int. J. Syst. Evol. Microbiol.">
        <title>The Global Catalogue of Microorganisms (GCM) 10K type strain sequencing project: providing services to taxonomists for standard genome sequencing and annotation.</title>
        <authorList>
            <consortium name="The Broad Institute Genomics Platform"/>
            <consortium name="The Broad Institute Genome Sequencing Center for Infectious Disease"/>
            <person name="Wu L."/>
            <person name="Ma J."/>
        </authorList>
    </citation>
    <scope>NUCLEOTIDE SEQUENCE [LARGE SCALE GENOMIC DNA]</scope>
    <source>
        <strain evidence="3">JCM 16703</strain>
    </source>
</reference>
<evidence type="ECO:0000313" key="3">
    <source>
        <dbReference type="Proteomes" id="UP001501495"/>
    </source>
</evidence>